<proteinExistence type="predicted"/>
<organism evidence="1 2">
    <name type="scientific">Candidatus Komeilibacteria bacterium CG10_big_fil_rev_8_21_14_0_10_41_13</name>
    <dbReference type="NCBI Taxonomy" id="1974476"/>
    <lineage>
        <taxon>Bacteria</taxon>
        <taxon>Candidatus Komeiliibacteriota</taxon>
    </lineage>
</organism>
<gene>
    <name evidence="1" type="ORF">COU22_01440</name>
</gene>
<name>A0A2M6WCU8_9BACT</name>
<protein>
    <submittedName>
        <fullName evidence="1">Uncharacterized protein</fullName>
    </submittedName>
</protein>
<dbReference type="Proteomes" id="UP000230543">
    <property type="component" value="Unassembled WGS sequence"/>
</dbReference>
<accession>A0A2M6WCU8</accession>
<dbReference type="AlphaFoldDB" id="A0A2M6WCU8"/>
<sequence length="111" mass="13398">MNKQILQSIKLNKQERYIIGKSLIDSWGYPYKPKKIKFEFDFEEYKRIDEKLDQNNHELEINDLPVILNSLEMLYYENGDLEALYNNVTKNDVKILHDKLEKIYKENSKPE</sequence>
<dbReference type="EMBL" id="PFBO01000042">
    <property type="protein sequence ID" value="PIT90564.1"/>
    <property type="molecule type" value="Genomic_DNA"/>
</dbReference>
<comment type="caution">
    <text evidence="1">The sequence shown here is derived from an EMBL/GenBank/DDBJ whole genome shotgun (WGS) entry which is preliminary data.</text>
</comment>
<evidence type="ECO:0000313" key="1">
    <source>
        <dbReference type="EMBL" id="PIT90564.1"/>
    </source>
</evidence>
<reference evidence="2" key="1">
    <citation type="submission" date="2017-09" db="EMBL/GenBank/DDBJ databases">
        <title>Depth-based differentiation of microbial function through sediment-hosted aquifers and enrichment of novel symbionts in the deep terrestrial subsurface.</title>
        <authorList>
            <person name="Probst A.J."/>
            <person name="Ladd B."/>
            <person name="Jarett J.K."/>
            <person name="Geller-Mcgrath D.E."/>
            <person name="Sieber C.M.K."/>
            <person name="Emerson J.B."/>
            <person name="Anantharaman K."/>
            <person name="Thomas B.C."/>
            <person name="Malmstrom R."/>
            <person name="Stieglmeier M."/>
            <person name="Klingl A."/>
            <person name="Woyke T."/>
            <person name="Ryan C.M."/>
            <person name="Banfield J.F."/>
        </authorList>
    </citation>
    <scope>NUCLEOTIDE SEQUENCE [LARGE SCALE GENOMIC DNA]</scope>
</reference>
<evidence type="ECO:0000313" key="2">
    <source>
        <dbReference type="Proteomes" id="UP000230543"/>
    </source>
</evidence>